<dbReference type="HOGENOM" id="CLU_2756498_0_0_9"/>
<reference evidence="2" key="1">
    <citation type="submission" date="2012-01" db="EMBL/GenBank/DDBJ databases">
        <title>Complete sequence of chromosome of Thermobacillus composti KWC4.</title>
        <authorList>
            <person name="Lucas S."/>
            <person name="Han J."/>
            <person name="Lapidus A."/>
            <person name="Cheng J.-F."/>
            <person name="Goodwin L."/>
            <person name="Pitluck S."/>
            <person name="Peters L."/>
            <person name="Ovchinnikova G."/>
            <person name="Teshima H."/>
            <person name="Detter J.C."/>
            <person name="Han C."/>
            <person name="Tapia R."/>
            <person name="Land M."/>
            <person name="Hauser L."/>
            <person name="Kyrpides N."/>
            <person name="Ivanova N."/>
            <person name="Pagani I."/>
            <person name="Anderson I."/>
            <person name="Woyke T."/>
        </authorList>
    </citation>
    <scope>NUCLEOTIDE SEQUENCE [LARGE SCALE GENOMIC DNA]</scope>
    <source>
        <strain evidence="2">DSM 18247 / JCM 13945 / KWC4</strain>
    </source>
</reference>
<keyword evidence="2" id="KW-1185">Reference proteome</keyword>
<gene>
    <name evidence="1" type="ordered locus">Theco_0127</name>
</gene>
<protein>
    <submittedName>
        <fullName evidence="1">Uncharacterized protein</fullName>
    </submittedName>
</protein>
<dbReference type="AlphaFoldDB" id="L0EB49"/>
<organism evidence="1 2">
    <name type="scientific">Thermobacillus composti (strain DSM 18247 / JCM 13945 / KWC4)</name>
    <dbReference type="NCBI Taxonomy" id="717605"/>
    <lineage>
        <taxon>Bacteria</taxon>
        <taxon>Bacillati</taxon>
        <taxon>Bacillota</taxon>
        <taxon>Bacilli</taxon>
        <taxon>Bacillales</taxon>
        <taxon>Paenibacillaceae</taxon>
        <taxon>Thermobacillus</taxon>
    </lineage>
</organism>
<dbReference type="Proteomes" id="UP000010795">
    <property type="component" value="Chromosome"/>
</dbReference>
<sequence>MGSLNPRRSHFEKWKKYFSSTFRFKGDPEELKEVEYITFALEQGTQIVNVYDGAMIMIQWEDRENNSIPI</sequence>
<evidence type="ECO:0000313" key="2">
    <source>
        <dbReference type="Proteomes" id="UP000010795"/>
    </source>
</evidence>
<accession>L0EB49</accession>
<dbReference type="KEGG" id="tco:Theco_0127"/>
<dbReference type="EMBL" id="CP003255">
    <property type="protein sequence ID" value="AGA56375.1"/>
    <property type="molecule type" value="Genomic_DNA"/>
</dbReference>
<dbReference type="RefSeq" id="WP_015253142.1">
    <property type="nucleotide sequence ID" value="NC_019897.1"/>
</dbReference>
<evidence type="ECO:0000313" key="1">
    <source>
        <dbReference type="EMBL" id="AGA56375.1"/>
    </source>
</evidence>
<proteinExistence type="predicted"/>
<name>L0EB49_THECK</name>